<feature type="transmembrane region" description="Helical" evidence="10">
    <location>
        <begin position="413"/>
        <end position="432"/>
    </location>
</feature>
<keyword evidence="3" id="KW-1003">Cell membrane</keyword>
<keyword evidence="12" id="KW-1185">Reference proteome</keyword>
<gene>
    <name evidence="11" type="ORF">GCM10009843_08790</name>
</gene>
<reference evidence="11 12" key="1">
    <citation type="journal article" date="2019" name="Int. J. Syst. Evol. Microbiol.">
        <title>The Global Catalogue of Microorganisms (GCM) 10K type strain sequencing project: providing services to taxonomists for standard genome sequencing and annotation.</title>
        <authorList>
            <consortium name="The Broad Institute Genomics Platform"/>
            <consortium name="The Broad Institute Genome Sequencing Center for Infectious Disease"/>
            <person name="Wu L."/>
            <person name="Ma J."/>
        </authorList>
    </citation>
    <scope>NUCLEOTIDE SEQUENCE [LARGE SCALE GENOMIC DNA]</scope>
    <source>
        <strain evidence="11 12">JCM 16021</strain>
    </source>
</reference>
<evidence type="ECO:0000256" key="5">
    <source>
        <dbReference type="ARBA" id="ARBA00022692"/>
    </source>
</evidence>
<comment type="caution">
    <text evidence="11">The sequence shown here is derived from an EMBL/GenBank/DDBJ whole genome shotgun (WGS) entry which is preliminary data.</text>
</comment>
<evidence type="ECO:0000256" key="1">
    <source>
        <dbReference type="ARBA" id="ARBA00004651"/>
    </source>
</evidence>
<keyword evidence="8 10" id="KW-0472">Membrane</keyword>
<keyword evidence="7 10" id="KW-1133">Transmembrane helix</keyword>
<dbReference type="Pfam" id="PF02653">
    <property type="entry name" value="BPD_transp_2"/>
    <property type="match status" value="1"/>
</dbReference>
<accession>A0ABN2XYB8</accession>
<organism evidence="11 12">
    <name type="scientific">Nocardioides bigeumensis</name>
    <dbReference type="NCBI Taxonomy" id="433657"/>
    <lineage>
        <taxon>Bacteria</taxon>
        <taxon>Bacillati</taxon>
        <taxon>Actinomycetota</taxon>
        <taxon>Actinomycetes</taxon>
        <taxon>Propionibacteriales</taxon>
        <taxon>Nocardioidaceae</taxon>
        <taxon>Nocardioides</taxon>
    </lineage>
</organism>
<evidence type="ECO:0000313" key="11">
    <source>
        <dbReference type="EMBL" id="GAA2117633.1"/>
    </source>
</evidence>
<feature type="transmembrane region" description="Helical" evidence="10">
    <location>
        <begin position="238"/>
        <end position="259"/>
    </location>
</feature>
<keyword evidence="5 10" id="KW-0812">Transmembrane</keyword>
<dbReference type="InterPro" id="IPR001851">
    <property type="entry name" value="ABC_transp_permease"/>
</dbReference>
<evidence type="ECO:0000256" key="4">
    <source>
        <dbReference type="ARBA" id="ARBA00022519"/>
    </source>
</evidence>
<dbReference type="InterPro" id="IPR052157">
    <property type="entry name" value="BCAA_transport_permease"/>
</dbReference>
<evidence type="ECO:0000256" key="2">
    <source>
        <dbReference type="ARBA" id="ARBA00022448"/>
    </source>
</evidence>
<evidence type="ECO:0008006" key="13">
    <source>
        <dbReference type="Google" id="ProtNLM"/>
    </source>
</evidence>
<feature type="transmembrane region" description="Helical" evidence="10">
    <location>
        <begin position="339"/>
        <end position="359"/>
    </location>
</feature>
<evidence type="ECO:0000256" key="6">
    <source>
        <dbReference type="ARBA" id="ARBA00022970"/>
    </source>
</evidence>
<evidence type="ECO:0000256" key="8">
    <source>
        <dbReference type="ARBA" id="ARBA00023136"/>
    </source>
</evidence>
<evidence type="ECO:0000256" key="10">
    <source>
        <dbReference type="SAM" id="Phobius"/>
    </source>
</evidence>
<comment type="subcellular location">
    <subcellularLocation>
        <location evidence="1">Cell membrane</location>
        <topology evidence="1">Multi-pass membrane protein</topology>
    </subcellularLocation>
</comment>
<evidence type="ECO:0000256" key="3">
    <source>
        <dbReference type="ARBA" id="ARBA00022475"/>
    </source>
</evidence>
<evidence type="ECO:0000256" key="9">
    <source>
        <dbReference type="ARBA" id="ARBA00037998"/>
    </source>
</evidence>
<dbReference type="CDD" id="cd06582">
    <property type="entry name" value="TM_PBP1_LivH_like"/>
    <property type="match status" value="1"/>
</dbReference>
<protein>
    <recommendedName>
        <fullName evidence="13">Branched-chain amino acid ABC transporter permease</fullName>
    </recommendedName>
</protein>
<dbReference type="PANTHER" id="PTHR11795:SF371">
    <property type="entry name" value="HIGH-AFFINITY BRANCHED-CHAIN AMINO ACID TRANSPORT SYSTEM PERMEASE PROTEIN LIVH"/>
    <property type="match status" value="1"/>
</dbReference>
<name>A0ABN2XYB8_9ACTN</name>
<sequence length="441" mass="45792">MTTRAIDRPLVRGVAGLLIGLVLASLSVFLAAPANAQATQLCLANETTSCIVGTLRTEAGVVAGVDILVVGPSGEETLTSGEDGKWNLAVTEPGDYTVTIDKESLPDNVAVVGSAEKKLTVTIGERTRQFGALFELRTGDYSAESSKADQLMQSAVNGLRLGLLIALASLGLSLIYGTTGLSNFAHAELVTLGGVLGYAFIRLMGLPLVVGGIAVVVCCGFVGWLQDRIMWQPLRRRGLGLTQMMIVTIGLSLAMQYVFQYFVGAGTVKVELGTGDVAQFGPVALSYRSMVSMLIAIVMIAAVGYALLRTRIGRATRAVSDNPALASASGIDVDKVIRLVWTVAAAMAGLAGLLYALVISNGIRWDTGLQILLLLFAAVTLGGLGTAFGALLGSLIIGLVVELAGPLGAPGDLKYAVALGLLILLLLVRPQGLLGRAERVG</sequence>
<keyword evidence="6" id="KW-0029">Amino-acid transport</keyword>
<dbReference type="PANTHER" id="PTHR11795">
    <property type="entry name" value="BRANCHED-CHAIN AMINO ACID TRANSPORT SYSTEM PERMEASE PROTEIN LIVH"/>
    <property type="match status" value="1"/>
</dbReference>
<dbReference type="Proteomes" id="UP001500575">
    <property type="component" value="Unassembled WGS sequence"/>
</dbReference>
<feature type="transmembrane region" description="Helical" evidence="10">
    <location>
        <begin position="371"/>
        <end position="401"/>
    </location>
</feature>
<evidence type="ECO:0000313" key="12">
    <source>
        <dbReference type="Proteomes" id="UP001500575"/>
    </source>
</evidence>
<dbReference type="RefSeq" id="WP_344302416.1">
    <property type="nucleotide sequence ID" value="NZ_BAAAQQ010000002.1"/>
</dbReference>
<proteinExistence type="inferred from homology"/>
<feature type="transmembrane region" description="Helical" evidence="10">
    <location>
        <begin position="290"/>
        <end position="308"/>
    </location>
</feature>
<evidence type="ECO:0000256" key="7">
    <source>
        <dbReference type="ARBA" id="ARBA00022989"/>
    </source>
</evidence>
<feature type="transmembrane region" description="Helical" evidence="10">
    <location>
        <begin position="158"/>
        <end position="177"/>
    </location>
</feature>
<feature type="transmembrane region" description="Helical" evidence="10">
    <location>
        <begin position="207"/>
        <end position="226"/>
    </location>
</feature>
<keyword evidence="4" id="KW-0997">Cell inner membrane</keyword>
<comment type="similarity">
    <text evidence="9">Belongs to the binding-protein-dependent transport system permease family. LivHM subfamily.</text>
</comment>
<keyword evidence="2" id="KW-0813">Transport</keyword>
<dbReference type="EMBL" id="BAAAQQ010000002">
    <property type="protein sequence ID" value="GAA2117633.1"/>
    <property type="molecule type" value="Genomic_DNA"/>
</dbReference>